<dbReference type="OrthoDB" id="3542438at2"/>
<dbReference type="EMBL" id="SLWN01000006">
    <property type="protein sequence ID" value="TCO28462.1"/>
    <property type="molecule type" value="Genomic_DNA"/>
</dbReference>
<dbReference type="Gene3D" id="2.160.20.80">
    <property type="entry name" value="E3 ubiquitin-protein ligase SopA"/>
    <property type="match status" value="1"/>
</dbReference>
<dbReference type="Gene3D" id="1.20.120.450">
    <property type="entry name" value="dinb family like domain"/>
    <property type="match status" value="1"/>
</dbReference>
<name>A0A4R2HH60_9ACTN</name>
<dbReference type="Pfam" id="PF00805">
    <property type="entry name" value="Pentapeptide"/>
    <property type="match status" value="1"/>
</dbReference>
<dbReference type="InterPro" id="IPR034660">
    <property type="entry name" value="DinB/YfiT-like"/>
</dbReference>
<dbReference type="InterPro" id="IPR024775">
    <property type="entry name" value="DinB-like"/>
</dbReference>
<dbReference type="AlphaFoldDB" id="A0A4R2HH60"/>
<dbReference type="RefSeq" id="WP_132210641.1">
    <property type="nucleotide sequence ID" value="NZ_SLWN01000006.1"/>
</dbReference>
<dbReference type="SUPFAM" id="SSF109854">
    <property type="entry name" value="DinB/YfiT-like putative metalloenzymes"/>
    <property type="match status" value="1"/>
</dbReference>
<keyword evidence="3" id="KW-1185">Reference proteome</keyword>
<evidence type="ECO:0000313" key="2">
    <source>
        <dbReference type="EMBL" id="TCO28462.1"/>
    </source>
</evidence>
<dbReference type="Proteomes" id="UP000294508">
    <property type="component" value="Unassembled WGS sequence"/>
</dbReference>
<comment type="caution">
    <text evidence="2">The sequence shown here is derived from an EMBL/GenBank/DDBJ whole genome shotgun (WGS) entry which is preliminary data.</text>
</comment>
<gene>
    <name evidence="2" type="ORF">EV652_106448</name>
</gene>
<proteinExistence type="predicted"/>
<feature type="domain" description="DinB-like" evidence="1">
    <location>
        <begin position="100"/>
        <end position="242"/>
    </location>
</feature>
<dbReference type="SUPFAM" id="SSF141571">
    <property type="entry name" value="Pentapeptide repeat-like"/>
    <property type="match status" value="1"/>
</dbReference>
<reference evidence="2 3" key="1">
    <citation type="journal article" date="2015" name="Stand. Genomic Sci.">
        <title>Genomic Encyclopedia of Bacterial and Archaeal Type Strains, Phase III: the genomes of soil and plant-associated and newly described type strains.</title>
        <authorList>
            <person name="Whitman W.B."/>
            <person name="Woyke T."/>
            <person name="Klenk H.P."/>
            <person name="Zhou Y."/>
            <person name="Lilburn T.G."/>
            <person name="Beck B.J."/>
            <person name="De Vos P."/>
            <person name="Vandamme P."/>
            <person name="Eisen J.A."/>
            <person name="Garrity G."/>
            <person name="Hugenholtz P."/>
            <person name="Kyrpides N.C."/>
        </authorList>
    </citation>
    <scope>NUCLEOTIDE SEQUENCE [LARGE SCALE GENOMIC DNA]</scope>
    <source>
        <strain evidence="2 3">VKM Ac-2572</strain>
    </source>
</reference>
<sequence length="259" mass="29446">MTEFKQEDLAGARFEELSLRGAVFHDVDLRGARFDNVNLDGATIRAVVRDVSIDGDIRNLTVWGVDVVPLIDAELNRRHPGREKMSPADADGYREAWELLERLWGETVERARKLPPAMLHESVDGEWSFIQTQRHLVFATDAWVRRAVLGDPAPWDPLDLPHDEMRDTPPIPRDRAVQPSLDEVLALRADRMATVRTVFAELTDERLTEMTEPVTEPGYPASESYQVSECLSCILGEEWEHRMYAERDLAVLESGNSQK</sequence>
<dbReference type="InterPro" id="IPR001646">
    <property type="entry name" value="5peptide_repeat"/>
</dbReference>
<dbReference type="Pfam" id="PF12867">
    <property type="entry name" value="DinB_2"/>
    <property type="match status" value="1"/>
</dbReference>
<evidence type="ECO:0000313" key="3">
    <source>
        <dbReference type="Proteomes" id="UP000294508"/>
    </source>
</evidence>
<protein>
    <submittedName>
        <fullName evidence="2">Pentapeptide repeat protein</fullName>
    </submittedName>
</protein>
<organism evidence="2 3">
    <name type="scientific">Kribbella steppae</name>
    <dbReference type="NCBI Taxonomy" id="2512223"/>
    <lineage>
        <taxon>Bacteria</taxon>
        <taxon>Bacillati</taxon>
        <taxon>Actinomycetota</taxon>
        <taxon>Actinomycetes</taxon>
        <taxon>Propionibacteriales</taxon>
        <taxon>Kribbellaceae</taxon>
        <taxon>Kribbella</taxon>
    </lineage>
</organism>
<evidence type="ECO:0000259" key="1">
    <source>
        <dbReference type="Pfam" id="PF12867"/>
    </source>
</evidence>
<accession>A0A4R2HH60</accession>